<keyword evidence="2" id="KW-0325">Glycoprotein</keyword>
<sequence>MLIPNIYCYFAILICVSRKALSQLECFSCQGGFSTACADLTQLGSSELCEGNNAQCYESIKHFQRGAIRLVERRCWVPDNKSRTKDYCTSFNNPNGKLIHCKTCRTNNCNTHKVGTCGMVDSLKGLQYTDYHYVGNQTPE</sequence>
<dbReference type="Pfam" id="PF17064">
    <property type="entry name" value="QVR"/>
    <property type="match status" value="1"/>
</dbReference>
<proteinExistence type="predicted"/>
<name>A0ABD2MJ50_9CUCU</name>
<evidence type="ECO:0008006" key="6">
    <source>
        <dbReference type="Google" id="ProtNLM"/>
    </source>
</evidence>
<protein>
    <recommendedName>
        <fullName evidence="6">Sodefrin-like factor</fullName>
    </recommendedName>
</protein>
<dbReference type="InterPro" id="IPR031424">
    <property type="entry name" value="QVR-like"/>
</dbReference>
<evidence type="ECO:0000256" key="2">
    <source>
        <dbReference type="ARBA" id="ARBA00023180"/>
    </source>
</evidence>
<evidence type="ECO:0000313" key="5">
    <source>
        <dbReference type="Proteomes" id="UP001516400"/>
    </source>
</evidence>
<feature type="chain" id="PRO_5044791099" description="Sodefrin-like factor" evidence="3">
    <location>
        <begin position="23"/>
        <end position="140"/>
    </location>
</feature>
<evidence type="ECO:0000313" key="4">
    <source>
        <dbReference type="EMBL" id="KAL3266126.1"/>
    </source>
</evidence>
<dbReference type="EMBL" id="JABFTP020000001">
    <property type="protein sequence ID" value="KAL3266126.1"/>
    <property type="molecule type" value="Genomic_DNA"/>
</dbReference>
<feature type="signal peptide" evidence="3">
    <location>
        <begin position="1"/>
        <end position="22"/>
    </location>
</feature>
<dbReference type="SUPFAM" id="SSF57302">
    <property type="entry name" value="Snake toxin-like"/>
    <property type="match status" value="1"/>
</dbReference>
<dbReference type="InterPro" id="IPR045860">
    <property type="entry name" value="Snake_toxin-like_sf"/>
</dbReference>
<gene>
    <name evidence="4" type="ORF">HHI36_010312</name>
</gene>
<evidence type="ECO:0000256" key="1">
    <source>
        <dbReference type="ARBA" id="ARBA00022729"/>
    </source>
</evidence>
<accession>A0ABD2MJ50</accession>
<keyword evidence="5" id="KW-1185">Reference proteome</keyword>
<reference evidence="4 5" key="1">
    <citation type="journal article" date="2021" name="BMC Biol.">
        <title>Horizontally acquired antibacterial genes associated with adaptive radiation of ladybird beetles.</title>
        <authorList>
            <person name="Li H.S."/>
            <person name="Tang X.F."/>
            <person name="Huang Y.H."/>
            <person name="Xu Z.Y."/>
            <person name="Chen M.L."/>
            <person name="Du X.Y."/>
            <person name="Qiu B.Y."/>
            <person name="Chen P.T."/>
            <person name="Zhang W."/>
            <person name="Slipinski A."/>
            <person name="Escalona H.E."/>
            <person name="Waterhouse R.M."/>
            <person name="Zwick A."/>
            <person name="Pang H."/>
        </authorList>
    </citation>
    <scope>NUCLEOTIDE SEQUENCE [LARGE SCALE GENOMIC DNA]</scope>
    <source>
        <strain evidence="4">SYSU2018</strain>
    </source>
</reference>
<evidence type="ECO:0000256" key="3">
    <source>
        <dbReference type="SAM" id="SignalP"/>
    </source>
</evidence>
<organism evidence="4 5">
    <name type="scientific">Cryptolaemus montrouzieri</name>
    <dbReference type="NCBI Taxonomy" id="559131"/>
    <lineage>
        <taxon>Eukaryota</taxon>
        <taxon>Metazoa</taxon>
        <taxon>Ecdysozoa</taxon>
        <taxon>Arthropoda</taxon>
        <taxon>Hexapoda</taxon>
        <taxon>Insecta</taxon>
        <taxon>Pterygota</taxon>
        <taxon>Neoptera</taxon>
        <taxon>Endopterygota</taxon>
        <taxon>Coleoptera</taxon>
        <taxon>Polyphaga</taxon>
        <taxon>Cucujiformia</taxon>
        <taxon>Coccinelloidea</taxon>
        <taxon>Coccinellidae</taxon>
        <taxon>Scymninae</taxon>
        <taxon>Scymnini</taxon>
        <taxon>Cryptolaemus</taxon>
    </lineage>
</organism>
<comment type="caution">
    <text evidence="4">The sequence shown here is derived from an EMBL/GenBank/DDBJ whole genome shotgun (WGS) entry which is preliminary data.</text>
</comment>
<dbReference type="Proteomes" id="UP001516400">
    <property type="component" value="Unassembled WGS sequence"/>
</dbReference>
<dbReference type="AlphaFoldDB" id="A0ABD2MJ50"/>
<keyword evidence="1 3" id="KW-0732">Signal</keyword>